<dbReference type="AlphaFoldDB" id="W7E192"/>
<dbReference type="PANTHER" id="PTHR40781">
    <property type="match status" value="1"/>
</dbReference>
<dbReference type="GeneID" id="26257225"/>
<keyword evidence="3" id="KW-1185">Reference proteome</keyword>
<evidence type="ECO:0000313" key="2">
    <source>
        <dbReference type="EMBL" id="EUN22201.1"/>
    </source>
</evidence>
<dbReference type="PANTHER" id="PTHR40781:SF1">
    <property type="match status" value="1"/>
</dbReference>
<evidence type="ECO:0000259" key="1">
    <source>
        <dbReference type="Pfam" id="PF24494"/>
    </source>
</evidence>
<dbReference type="InterPro" id="IPR056009">
    <property type="entry name" value="DUF7587"/>
</dbReference>
<dbReference type="Pfam" id="PF24494">
    <property type="entry name" value="DUF7587"/>
    <property type="match status" value="1"/>
</dbReference>
<reference evidence="2 3" key="1">
    <citation type="journal article" date="2013" name="PLoS Genet.">
        <title>Comparative genome structure, secondary metabolite, and effector coding capacity across Cochliobolus pathogens.</title>
        <authorList>
            <person name="Condon B.J."/>
            <person name="Leng Y."/>
            <person name="Wu D."/>
            <person name="Bushley K.E."/>
            <person name="Ohm R.A."/>
            <person name="Otillar R."/>
            <person name="Martin J."/>
            <person name="Schackwitz W."/>
            <person name="Grimwood J."/>
            <person name="MohdZainudin N."/>
            <person name="Xue C."/>
            <person name="Wang R."/>
            <person name="Manning V.A."/>
            <person name="Dhillon B."/>
            <person name="Tu Z.J."/>
            <person name="Steffenson B.J."/>
            <person name="Salamov A."/>
            <person name="Sun H."/>
            <person name="Lowry S."/>
            <person name="LaButti K."/>
            <person name="Han J."/>
            <person name="Copeland A."/>
            <person name="Lindquist E."/>
            <person name="Barry K."/>
            <person name="Schmutz J."/>
            <person name="Baker S.E."/>
            <person name="Ciuffetti L.M."/>
            <person name="Grigoriev I.V."/>
            <person name="Zhong S."/>
            <person name="Turgeon B.G."/>
        </authorList>
    </citation>
    <scope>NUCLEOTIDE SEQUENCE [LARGE SCALE GENOMIC DNA]</scope>
    <source>
        <strain evidence="2 3">FI3</strain>
    </source>
</reference>
<gene>
    <name evidence="2" type="ORF">COCVIDRAFT_41986</name>
</gene>
<name>W7E192_BIPV3</name>
<dbReference type="EMBL" id="KI968819">
    <property type="protein sequence ID" value="EUN22201.1"/>
    <property type="molecule type" value="Genomic_DNA"/>
</dbReference>
<proteinExistence type="predicted"/>
<dbReference type="OrthoDB" id="3693192at2759"/>
<sequence>MTAPTTSWRVTDSSSRAKYSNGDGIWAEDQDSDITFNSKKGTLRRVLGCHLIWPLKRASLFISGYSNQRVAWKQAEQRVKKRRKNVTIHQIDVYASNRRIEYRNVRYLAKTLGMDIPERALHHSKYEYVFLGHIPDSAVSVLYKF</sequence>
<accession>W7E192</accession>
<evidence type="ECO:0000313" key="3">
    <source>
        <dbReference type="Proteomes" id="UP000054337"/>
    </source>
</evidence>
<protein>
    <recommendedName>
        <fullName evidence="1">DUF7587 domain-containing protein</fullName>
    </recommendedName>
</protein>
<dbReference type="Proteomes" id="UP000054337">
    <property type="component" value="Unassembled WGS sequence"/>
</dbReference>
<dbReference type="HOGENOM" id="CLU_121026_0_0_1"/>
<feature type="domain" description="DUF7587" evidence="1">
    <location>
        <begin position="3"/>
        <end position="139"/>
    </location>
</feature>
<organism evidence="2 3">
    <name type="scientific">Bipolaris victoriae (strain FI3)</name>
    <name type="common">Victoria blight of oats agent</name>
    <name type="synonym">Cochliobolus victoriae</name>
    <dbReference type="NCBI Taxonomy" id="930091"/>
    <lineage>
        <taxon>Eukaryota</taxon>
        <taxon>Fungi</taxon>
        <taxon>Dikarya</taxon>
        <taxon>Ascomycota</taxon>
        <taxon>Pezizomycotina</taxon>
        <taxon>Dothideomycetes</taxon>
        <taxon>Pleosporomycetidae</taxon>
        <taxon>Pleosporales</taxon>
        <taxon>Pleosporineae</taxon>
        <taxon>Pleosporaceae</taxon>
        <taxon>Bipolaris</taxon>
    </lineage>
</organism>
<dbReference type="RefSeq" id="XP_014551776.1">
    <property type="nucleotide sequence ID" value="XM_014696290.1"/>
</dbReference>